<comment type="catalytic activity">
    <reaction evidence="6">
        <text>N-terminal L-methionyl-L-phenylalanyl-[protein] + acetyl-CoA = N-terminal N(alpha)-acetyl-L-methionyl-L-phenylalanyl-[protein] + CoA + H(+)</text>
        <dbReference type="Rhea" id="RHEA:50528"/>
        <dbReference type="Rhea" id="RHEA-COMP:12715"/>
        <dbReference type="Rhea" id="RHEA-COMP:12716"/>
        <dbReference type="ChEBI" id="CHEBI:15378"/>
        <dbReference type="ChEBI" id="CHEBI:57287"/>
        <dbReference type="ChEBI" id="CHEBI:57288"/>
        <dbReference type="ChEBI" id="CHEBI:133382"/>
        <dbReference type="ChEBI" id="CHEBI:133383"/>
        <dbReference type="EC" id="2.3.1.258"/>
    </reaction>
</comment>
<dbReference type="Proteomes" id="UP000681722">
    <property type="component" value="Unassembled WGS sequence"/>
</dbReference>
<organism evidence="13 14">
    <name type="scientific">Didymodactylos carnosus</name>
    <dbReference type="NCBI Taxonomy" id="1234261"/>
    <lineage>
        <taxon>Eukaryota</taxon>
        <taxon>Metazoa</taxon>
        <taxon>Spiralia</taxon>
        <taxon>Gnathifera</taxon>
        <taxon>Rotifera</taxon>
        <taxon>Eurotatoria</taxon>
        <taxon>Bdelloidea</taxon>
        <taxon>Philodinida</taxon>
        <taxon>Philodinidae</taxon>
        <taxon>Didymodactylos</taxon>
    </lineage>
</organism>
<dbReference type="AlphaFoldDB" id="A0A8S2ZVR4"/>
<evidence type="ECO:0000256" key="2">
    <source>
        <dbReference type="ARBA" id="ARBA00023315"/>
    </source>
</evidence>
<dbReference type="InterPro" id="IPR016181">
    <property type="entry name" value="Acyl_CoA_acyltransferase"/>
</dbReference>
<feature type="non-terminal residue" evidence="13">
    <location>
        <position position="73"/>
    </location>
</feature>
<dbReference type="CDD" id="cd04301">
    <property type="entry name" value="NAT_SF"/>
    <property type="match status" value="1"/>
</dbReference>
<evidence type="ECO:0000256" key="7">
    <source>
        <dbReference type="ARBA" id="ARBA00048618"/>
    </source>
</evidence>
<dbReference type="Pfam" id="PF00583">
    <property type="entry name" value="Acetyltransf_1"/>
    <property type="match status" value="1"/>
</dbReference>
<evidence type="ECO:0000259" key="12">
    <source>
        <dbReference type="PROSITE" id="PS51186"/>
    </source>
</evidence>
<comment type="catalytic activity">
    <reaction evidence="8">
        <text>N-terminal L-methionyl-L-valyl-[protein] + acetyl-CoA = N-terminal N(alpha)-acetyl-L-methionyl-L-valyl-[protein] + CoA + H(+)</text>
        <dbReference type="Rhea" id="RHEA:50572"/>
        <dbReference type="Rhea" id="RHEA-COMP:12730"/>
        <dbReference type="Rhea" id="RHEA-COMP:12731"/>
        <dbReference type="ChEBI" id="CHEBI:15378"/>
        <dbReference type="ChEBI" id="CHEBI:57287"/>
        <dbReference type="ChEBI" id="CHEBI:57288"/>
        <dbReference type="ChEBI" id="CHEBI:133402"/>
        <dbReference type="ChEBI" id="CHEBI:133403"/>
        <dbReference type="EC" id="2.3.1.258"/>
    </reaction>
</comment>
<evidence type="ECO:0000256" key="4">
    <source>
        <dbReference type="ARBA" id="ARBA00048251"/>
    </source>
</evidence>
<dbReference type="GO" id="GO:0120518">
    <property type="term" value="F:protein N-terminal-methionine acetyltransferase activity"/>
    <property type="evidence" value="ECO:0007669"/>
    <property type="project" value="UniProtKB-EC"/>
</dbReference>
<feature type="non-terminal residue" evidence="13">
    <location>
        <position position="1"/>
    </location>
</feature>
<dbReference type="GO" id="GO:0007064">
    <property type="term" value="P:mitotic sister chromatid cohesion"/>
    <property type="evidence" value="ECO:0007669"/>
    <property type="project" value="TreeGrafter"/>
</dbReference>
<evidence type="ECO:0000256" key="6">
    <source>
        <dbReference type="ARBA" id="ARBA00048490"/>
    </source>
</evidence>
<dbReference type="InterPro" id="IPR051556">
    <property type="entry name" value="N-term/lysine_N-AcTrnsfr"/>
</dbReference>
<dbReference type="OrthoDB" id="47374at2759"/>
<comment type="catalytic activity">
    <reaction evidence="9">
        <text>N-terminal L-methionyl-L-alanyl-[protein] + acetyl-CoA = N-terminal N(alpha)-acetyl-L-methionyl-L-alanyl-[protein] + CoA + H(+)</text>
        <dbReference type="Rhea" id="RHEA:50564"/>
        <dbReference type="Rhea" id="RHEA-COMP:12726"/>
        <dbReference type="Rhea" id="RHEA-COMP:12727"/>
        <dbReference type="ChEBI" id="CHEBI:15378"/>
        <dbReference type="ChEBI" id="CHEBI:57287"/>
        <dbReference type="ChEBI" id="CHEBI:57288"/>
        <dbReference type="ChEBI" id="CHEBI:133398"/>
        <dbReference type="ChEBI" id="CHEBI:133399"/>
        <dbReference type="EC" id="2.3.1.258"/>
    </reaction>
</comment>
<name>A0A8S2ZVR4_9BILA</name>
<evidence type="ECO:0000256" key="8">
    <source>
        <dbReference type="ARBA" id="ARBA00048799"/>
    </source>
</evidence>
<comment type="catalytic activity">
    <reaction evidence="4">
        <text>N-terminal L-methionyl-L-seryl-[protein] + acetyl-CoA = N-terminal N(alpha)-acetyl-L-methionyl-L-seryl-[protein] + CoA + H(+)</text>
        <dbReference type="Rhea" id="RHEA:50568"/>
        <dbReference type="Rhea" id="RHEA-COMP:12728"/>
        <dbReference type="Rhea" id="RHEA-COMP:12729"/>
        <dbReference type="ChEBI" id="CHEBI:15378"/>
        <dbReference type="ChEBI" id="CHEBI:57287"/>
        <dbReference type="ChEBI" id="CHEBI:57288"/>
        <dbReference type="ChEBI" id="CHEBI:133400"/>
        <dbReference type="ChEBI" id="CHEBI:133401"/>
        <dbReference type="EC" id="2.3.1.258"/>
    </reaction>
</comment>
<comment type="catalytic activity">
    <reaction evidence="5">
        <text>N-terminal L-methionyl-L-tyrosyl-[protein] + acetyl-CoA = N-terminal N(alpha)-acetyl-L-methionyl-L-tyrosyl-[protein] + CoA + H(+)</text>
        <dbReference type="Rhea" id="RHEA:50532"/>
        <dbReference type="Rhea" id="RHEA-COMP:12717"/>
        <dbReference type="Rhea" id="RHEA-COMP:12718"/>
        <dbReference type="ChEBI" id="CHEBI:15378"/>
        <dbReference type="ChEBI" id="CHEBI:57287"/>
        <dbReference type="ChEBI" id="CHEBI:57288"/>
        <dbReference type="ChEBI" id="CHEBI:133384"/>
        <dbReference type="ChEBI" id="CHEBI:133385"/>
        <dbReference type="EC" id="2.3.1.258"/>
    </reaction>
</comment>
<evidence type="ECO:0000256" key="1">
    <source>
        <dbReference type="ARBA" id="ARBA00022679"/>
    </source>
</evidence>
<dbReference type="GO" id="GO:0031415">
    <property type="term" value="C:NatA complex"/>
    <property type="evidence" value="ECO:0007669"/>
    <property type="project" value="TreeGrafter"/>
</dbReference>
<gene>
    <name evidence="13" type="ORF">SRO942_LOCUS50690</name>
</gene>
<evidence type="ECO:0000256" key="11">
    <source>
        <dbReference type="ARBA" id="ARBA00049454"/>
    </source>
</evidence>
<comment type="catalytic activity">
    <reaction evidence="11">
        <text>N-terminal L-methionyl-L-threonyl-[protein] + acetyl-CoA = N-terminal N(alpha)-acetyl-L-methionyl-L-threonyl-[protein] + CoA + H(+)</text>
        <dbReference type="Rhea" id="RHEA:50576"/>
        <dbReference type="Rhea" id="RHEA-COMP:12732"/>
        <dbReference type="Rhea" id="RHEA-COMP:12733"/>
        <dbReference type="ChEBI" id="CHEBI:15378"/>
        <dbReference type="ChEBI" id="CHEBI:57287"/>
        <dbReference type="ChEBI" id="CHEBI:57288"/>
        <dbReference type="ChEBI" id="CHEBI:133404"/>
        <dbReference type="ChEBI" id="CHEBI:133405"/>
        <dbReference type="EC" id="2.3.1.258"/>
    </reaction>
</comment>
<evidence type="ECO:0000256" key="9">
    <source>
        <dbReference type="ARBA" id="ARBA00049002"/>
    </source>
</evidence>
<evidence type="ECO:0000256" key="10">
    <source>
        <dbReference type="ARBA" id="ARBA00049103"/>
    </source>
</evidence>
<sequence>VLAKYRQLGLGTMMLQHVFKLCERDGSIDSIYLHVQINNETALSFYKKVGFQIVSTATEYYRRLEPCDAFVLE</sequence>
<comment type="catalytic activity">
    <reaction evidence="10">
        <text>N-terminal L-methionyl-L-leucyl-[protein] + acetyl-CoA = N-terminal N(alpha)-acetyl-L-methionyl-L-leucyl-[protein] + CoA + H(+)</text>
        <dbReference type="Rhea" id="RHEA:50520"/>
        <dbReference type="Rhea" id="RHEA-COMP:12711"/>
        <dbReference type="Rhea" id="RHEA-COMP:12712"/>
        <dbReference type="ChEBI" id="CHEBI:15378"/>
        <dbReference type="ChEBI" id="CHEBI:57287"/>
        <dbReference type="ChEBI" id="CHEBI:57288"/>
        <dbReference type="ChEBI" id="CHEBI:133377"/>
        <dbReference type="ChEBI" id="CHEBI:133378"/>
        <dbReference type="EC" id="2.3.1.258"/>
    </reaction>
</comment>
<proteinExistence type="predicted"/>
<evidence type="ECO:0000313" key="13">
    <source>
        <dbReference type="EMBL" id="CAF4662971.1"/>
    </source>
</evidence>
<dbReference type="PANTHER" id="PTHR42919:SF8">
    <property type="entry name" value="N-ALPHA-ACETYLTRANSFERASE 50"/>
    <property type="match status" value="1"/>
</dbReference>
<accession>A0A8S2ZVR4</accession>
<reference evidence="13" key="1">
    <citation type="submission" date="2021-02" db="EMBL/GenBank/DDBJ databases">
        <authorList>
            <person name="Nowell W R."/>
        </authorList>
    </citation>
    <scope>NUCLEOTIDE SEQUENCE</scope>
</reference>
<comment type="catalytic activity">
    <reaction evidence="7">
        <text>N-terminal L-methionyl-L-lysyl-[protein] + acetyl-CoA = N-terminal N(alpha)-acetyl-L-methionyl-L-lysyl-[protein] + CoA + H(+)</text>
        <dbReference type="Rhea" id="RHEA:50580"/>
        <dbReference type="Rhea" id="RHEA-COMP:12734"/>
        <dbReference type="Rhea" id="RHEA-COMP:12735"/>
        <dbReference type="ChEBI" id="CHEBI:15378"/>
        <dbReference type="ChEBI" id="CHEBI:57287"/>
        <dbReference type="ChEBI" id="CHEBI:57288"/>
        <dbReference type="ChEBI" id="CHEBI:133406"/>
        <dbReference type="ChEBI" id="CHEBI:133407"/>
        <dbReference type="EC" id="2.3.1.258"/>
    </reaction>
</comment>
<feature type="domain" description="N-acetyltransferase" evidence="12">
    <location>
        <begin position="1"/>
        <end position="73"/>
    </location>
</feature>
<dbReference type="EC" id="2.3.1.258" evidence="3"/>
<dbReference type="Gene3D" id="3.40.630.30">
    <property type="match status" value="1"/>
</dbReference>
<dbReference type="EMBL" id="CAJOBC010146952">
    <property type="protein sequence ID" value="CAF4662971.1"/>
    <property type="molecule type" value="Genomic_DNA"/>
</dbReference>
<evidence type="ECO:0000313" key="14">
    <source>
        <dbReference type="Proteomes" id="UP000681722"/>
    </source>
</evidence>
<keyword evidence="2" id="KW-0012">Acyltransferase</keyword>
<dbReference type="PANTHER" id="PTHR42919">
    <property type="entry name" value="N-ALPHA-ACETYLTRANSFERASE"/>
    <property type="match status" value="1"/>
</dbReference>
<dbReference type="SUPFAM" id="SSF55729">
    <property type="entry name" value="Acyl-CoA N-acyltransferases (Nat)"/>
    <property type="match status" value="1"/>
</dbReference>
<dbReference type="InterPro" id="IPR000182">
    <property type="entry name" value="GNAT_dom"/>
</dbReference>
<evidence type="ECO:0000256" key="3">
    <source>
        <dbReference type="ARBA" id="ARBA00039121"/>
    </source>
</evidence>
<keyword evidence="1" id="KW-0808">Transferase</keyword>
<protein>
    <recommendedName>
        <fullName evidence="3">N-terminal methionine N(alpha)-acetyltransferase NatE</fullName>
        <ecNumber evidence="3">2.3.1.258</ecNumber>
    </recommendedName>
</protein>
<dbReference type="PROSITE" id="PS51186">
    <property type="entry name" value="GNAT"/>
    <property type="match status" value="1"/>
</dbReference>
<comment type="caution">
    <text evidence="13">The sequence shown here is derived from an EMBL/GenBank/DDBJ whole genome shotgun (WGS) entry which is preliminary data.</text>
</comment>
<evidence type="ECO:0000256" key="5">
    <source>
        <dbReference type="ARBA" id="ARBA00048335"/>
    </source>
</evidence>